<dbReference type="InterPro" id="IPR043129">
    <property type="entry name" value="ATPase_NBD"/>
</dbReference>
<evidence type="ECO:0000313" key="19">
    <source>
        <dbReference type="Proteomes" id="UP000033428"/>
    </source>
</evidence>
<dbReference type="GO" id="GO:0015937">
    <property type="term" value="P:coenzyme A biosynthetic process"/>
    <property type="evidence" value="ECO:0007669"/>
    <property type="project" value="UniProtKB-UniRule"/>
</dbReference>
<dbReference type="SUPFAM" id="SSF53067">
    <property type="entry name" value="Actin-like ATPase domain"/>
    <property type="match status" value="2"/>
</dbReference>
<evidence type="ECO:0000256" key="5">
    <source>
        <dbReference type="ARBA" id="ARBA00011738"/>
    </source>
</evidence>
<keyword evidence="17" id="KW-1133">Transmembrane helix</keyword>
<keyword evidence="10 16" id="KW-0418">Kinase</keyword>
<dbReference type="EMBL" id="JYNY01000016">
    <property type="protein sequence ID" value="KJJ86081.1"/>
    <property type="molecule type" value="Genomic_DNA"/>
</dbReference>
<dbReference type="AlphaFoldDB" id="A0A0F0CWX4"/>
<dbReference type="Proteomes" id="UP000033428">
    <property type="component" value="Unassembled WGS sequence"/>
</dbReference>
<keyword evidence="11 16" id="KW-0067">ATP-binding</keyword>
<dbReference type="InterPro" id="IPR004619">
    <property type="entry name" value="Type_III_PanK"/>
</dbReference>
<evidence type="ECO:0000256" key="16">
    <source>
        <dbReference type="HAMAP-Rule" id="MF_01274"/>
    </source>
</evidence>
<protein>
    <recommendedName>
        <fullName evidence="15 16">Type III pantothenate kinase</fullName>
        <ecNumber evidence="6 16">2.7.1.33</ecNumber>
    </recommendedName>
    <alternativeName>
        <fullName evidence="16">PanK-III</fullName>
    </alternativeName>
    <alternativeName>
        <fullName evidence="16">Pantothenic acid kinase</fullName>
    </alternativeName>
</protein>
<comment type="similarity">
    <text evidence="14 16">Belongs to the type III pantothenate kinase family.</text>
</comment>
<dbReference type="EC" id="2.7.1.33" evidence="6 16"/>
<feature type="binding site" evidence="16">
    <location>
        <position position="194"/>
    </location>
    <ligand>
        <name>substrate</name>
    </ligand>
</feature>
<evidence type="ECO:0000256" key="12">
    <source>
        <dbReference type="ARBA" id="ARBA00022958"/>
    </source>
</evidence>
<evidence type="ECO:0000256" key="6">
    <source>
        <dbReference type="ARBA" id="ARBA00012102"/>
    </source>
</evidence>
<evidence type="ECO:0000256" key="17">
    <source>
        <dbReference type="SAM" id="Phobius"/>
    </source>
</evidence>
<comment type="function">
    <text evidence="16">Catalyzes the phosphorylation of pantothenate (Pan), the first step in CoA biosynthesis.</text>
</comment>
<dbReference type="Pfam" id="PF03309">
    <property type="entry name" value="Pan_kinase"/>
    <property type="match status" value="1"/>
</dbReference>
<feature type="binding site" evidence="16">
    <location>
        <begin position="117"/>
        <end position="120"/>
    </location>
    <ligand>
        <name>substrate</name>
    </ligand>
</feature>
<dbReference type="PATRIC" id="fig|1609969.3.peg.84"/>
<evidence type="ECO:0000256" key="13">
    <source>
        <dbReference type="ARBA" id="ARBA00022993"/>
    </source>
</evidence>
<comment type="caution">
    <text evidence="18">The sequence shown here is derived from an EMBL/GenBank/DDBJ whole genome shotgun (WGS) entry which is preliminary data.</text>
</comment>
<evidence type="ECO:0000313" key="18">
    <source>
        <dbReference type="EMBL" id="KJJ86081.1"/>
    </source>
</evidence>
<gene>
    <name evidence="16" type="primary">coaX</name>
    <name evidence="18" type="ORF">OMAG_000071</name>
</gene>
<keyword evidence="17" id="KW-0472">Membrane</keyword>
<keyword evidence="7 16" id="KW-0963">Cytoplasm</keyword>
<evidence type="ECO:0000256" key="9">
    <source>
        <dbReference type="ARBA" id="ARBA00022741"/>
    </source>
</evidence>
<feature type="active site" description="Proton acceptor" evidence="16">
    <location>
        <position position="119"/>
    </location>
</feature>
<dbReference type="PANTHER" id="PTHR34265">
    <property type="entry name" value="TYPE III PANTOTHENATE KINASE"/>
    <property type="match status" value="1"/>
</dbReference>
<evidence type="ECO:0000256" key="7">
    <source>
        <dbReference type="ARBA" id="ARBA00022490"/>
    </source>
</evidence>
<comment type="cofactor">
    <cofactor evidence="16">
        <name>NH4(+)</name>
        <dbReference type="ChEBI" id="CHEBI:28938"/>
    </cofactor>
    <cofactor evidence="16">
        <name>K(+)</name>
        <dbReference type="ChEBI" id="CHEBI:29103"/>
    </cofactor>
    <text evidence="16">A monovalent cation. Ammonium or potassium.</text>
</comment>
<name>A0A0F0CWX4_9BACT</name>
<evidence type="ECO:0000256" key="10">
    <source>
        <dbReference type="ARBA" id="ARBA00022777"/>
    </source>
</evidence>
<comment type="pathway">
    <text evidence="4 16">Cofactor biosynthesis; coenzyme A biosynthesis; CoA from (R)-pantothenate: step 1/5.</text>
</comment>
<dbReference type="GO" id="GO:0046872">
    <property type="term" value="F:metal ion binding"/>
    <property type="evidence" value="ECO:0007669"/>
    <property type="project" value="UniProtKB-KW"/>
</dbReference>
<evidence type="ECO:0000256" key="11">
    <source>
        <dbReference type="ARBA" id="ARBA00022840"/>
    </source>
</evidence>
<evidence type="ECO:0000256" key="15">
    <source>
        <dbReference type="ARBA" id="ARBA00040883"/>
    </source>
</evidence>
<evidence type="ECO:0000256" key="1">
    <source>
        <dbReference type="ARBA" id="ARBA00001206"/>
    </source>
</evidence>
<keyword evidence="9 16" id="KW-0547">Nucleotide-binding</keyword>
<keyword evidence="17" id="KW-0812">Transmembrane</keyword>
<dbReference type="GO" id="GO:0005737">
    <property type="term" value="C:cytoplasm"/>
    <property type="evidence" value="ECO:0007669"/>
    <property type="project" value="UniProtKB-SubCell"/>
</dbReference>
<dbReference type="GO" id="GO:0005524">
    <property type="term" value="F:ATP binding"/>
    <property type="evidence" value="ECO:0007669"/>
    <property type="project" value="UniProtKB-UniRule"/>
</dbReference>
<comment type="subcellular location">
    <subcellularLocation>
        <location evidence="3 16">Cytoplasm</location>
    </subcellularLocation>
</comment>
<evidence type="ECO:0000256" key="4">
    <source>
        <dbReference type="ARBA" id="ARBA00005225"/>
    </source>
</evidence>
<keyword evidence="13 16" id="KW-0173">Coenzyme A biosynthesis</keyword>
<keyword evidence="19" id="KW-1185">Reference proteome</keyword>
<reference evidence="18 19" key="1">
    <citation type="submission" date="2015-02" db="EMBL/GenBank/DDBJ databases">
        <title>Single-cell genomics of uncultivated deep-branching MTB reveals a conserved set of magnetosome genes.</title>
        <authorList>
            <person name="Kolinko S."/>
            <person name="Richter M."/>
            <person name="Glockner F.O."/>
            <person name="Brachmann A."/>
            <person name="Schuler D."/>
        </authorList>
    </citation>
    <scope>NUCLEOTIDE SEQUENCE [LARGE SCALE GENOMIC DNA]</scope>
    <source>
        <strain evidence="18">SKK-01</strain>
    </source>
</reference>
<keyword evidence="8 16" id="KW-0808">Transferase</keyword>
<evidence type="ECO:0000256" key="14">
    <source>
        <dbReference type="ARBA" id="ARBA00038036"/>
    </source>
</evidence>
<dbReference type="NCBIfam" id="TIGR00671">
    <property type="entry name" value="baf"/>
    <property type="match status" value="1"/>
</dbReference>
<dbReference type="Gene3D" id="3.30.420.40">
    <property type="match status" value="2"/>
</dbReference>
<comment type="cofactor">
    <cofactor evidence="2">
        <name>K(+)</name>
        <dbReference type="ChEBI" id="CHEBI:29103"/>
    </cofactor>
</comment>
<dbReference type="UniPathway" id="UPA00241">
    <property type="reaction ID" value="UER00352"/>
</dbReference>
<keyword evidence="12 16" id="KW-0630">Potassium</keyword>
<feature type="transmembrane region" description="Helical" evidence="17">
    <location>
        <begin position="65"/>
        <end position="86"/>
    </location>
</feature>
<evidence type="ECO:0000256" key="3">
    <source>
        <dbReference type="ARBA" id="ARBA00004496"/>
    </source>
</evidence>
<keyword evidence="16" id="KW-0479">Metal-binding</keyword>
<feature type="binding site" evidence="16">
    <location>
        <position position="110"/>
    </location>
    <ligand>
        <name>substrate</name>
    </ligand>
</feature>
<proteinExistence type="inferred from homology"/>
<comment type="catalytic activity">
    <reaction evidence="1 16">
        <text>(R)-pantothenate + ATP = (R)-4'-phosphopantothenate + ADP + H(+)</text>
        <dbReference type="Rhea" id="RHEA:16373"/>
        <dbReference type="ChEBI" id="CHEBI:10986"/>
        <dbReference type="ChEBI" id="CHEBI:15378"/>
        <dbReference type="ChEBI" id="CHEBI:29032"/>
        <dbReference type="ChEBI" id="CHEBI:30616"/>
        <dbReference type="ChEBI" id="CHEBI:456216"/>
        <dbReference type="EC" id="2.7.1.33"/>
    </reaction>
</comment>
<feature type="binding site" evidence="16">
    <location>
        <begin position="21"/>
        <end position="28"/>
    </location>
    <ligand>
        <name>ATP</name>
        <dbReference type="ChEBI" id="CHEBI:30616"/>
    </ligand>
</feature>
<feature type="binding site" evidence="16">
    <location>
        <position position="139"/>
    </location>
    <ligand>
        <name>K(+)</name>
        <dbReference type="ChEBI" id="CHEBI:29103"/>
    </ligand>
</feature>
<dbReference type="GO" id="GO:0004594">
    <property type="term" value="F:pantothenate kinase activity"/>
    <property type="evidence" value="ECO:0007669"/>
    <property type="project" value="UniProtKB-UniRule"/>
</dbReference>
<feature type="binding site" evidence="16">
    <location>
        <position position="142"/>
    </location>
    <ligand>
        <name>ATP</name>
        <dbReference type="ChEBI" id="CHEBI:30616"/>
    </ligand>
</feature>
<accession>A0A0F0CWX4</accession>
<dbReference type="CDD" id="cd24015">
    <property type="entry name" value="ASKHA_NBD_PanK-III"/>
    <property type="match status" value="1"/>
</dbReference>
<comment type="subunit">
    <text evidence="5 16">Homodimer.</text>
</comment>
<organism evidence="18 19">
    <name type="scientific">Candidatus Omnitrophus magneticus</name>
    <dbReference type="NCBI Taxonomy" id="1609969"/>
    <lineage>
        <taxon>Bacteria</taxon>
        <taxon>Pseudomonadati</taxon>
        <taxon>Candidatus Omnitrophota</taxon>
        <taxon>Candidatus Omnitrophus</taxon>
    </lineage>
</organism>
<evidence type="ECO:0000256" key="8">
    <source>
        <dbReference type="ARBA" id="ARBA00022679"/>
    </source>
</evidence>
<sequence>MALPVHFLVYKKEINMRLLIDIGNTNTSMALVDGNVFVKHYFIHTAKKEISKEAFTRMMGRYIKFVDKIIVVSVVPYFLSILISVLKKVFLRASISIVGRDMKVPIKNKYNKPNEVGQDRLVTAFAAKLRYKAPLIAIDFGTAVTLDFVNKRGDYEGGFIFPGLRLSLKSLVSDTSLLPSIVLKSSKGFIGKDTKTSMNNGILFGYAALCDGLIERITEKYGKVNVAATGGDAALVAKNSKYIKHVHPKLIFEGLKEIT</sequence>
<dbReference type="HAMAP" id="MF_01274">
    <property type="entry name" value="Pantothen_kinase_3"/>
    <property type="match status" value="1"/>
</dbReference>
<dbReference type="PANTHER" id="PTHR34265:SF1">
    <property type="entry name" value="TYPE III PANTOTHENATE KINASE"/>
    <property type="match status" value="1"/>
</dbReference>
<evidence type="ECO:0000256" key="2">
    <source>
        <dbReference type="ARBA" id="ARBA00001958"/>
    </source>
</evidence>